<keyword evidence="10" id="KW-0560">Oxidoreductase</keyword>
<feature type="repeat" description="TPR" evidence="13">
    <location>
        <begin position="227"/>
        <end position="260"/>
    </location>
</feature>
<evidence type="ECO:0000256" key="7">
    <source>
        <dbReference type="ARBA" id="ARBA00022824"/>
    </source>
</evidence>
<evidence type="ECO:0000256" key="11">
    <source>
        <dbReference type="ARBA" id="ARBA00023004"/>
    </source>
</evidence>
<feature type="region of interest" description="Disordered" evidence="14">
    <location>
        <begin position="195"/>
        <end position="215"/>
    </location>
</feature>
<evidence type="ECO:0000256" key="9">
    <source>
        <dbReference type="ARBA" id="ARBA00022964"/>
    </source>
</evidence>
<dbReference type="Gene3D" id="2.60.120.620">
    <property type="entry name" value="q2cbj1_9rhob like domain"/>
    <property type="match status" value="1"/>
</dbReference>
<keyword evidence="17" id="KW-1185">Reference proteome</keyword>
<dbReference type="InterPro" id="IPR019734">
    <property type="entry name" value="TPR_rpt"/>
</dbReference>
<keyword evidence="9" id="KW-0223">Dioxygenase</keyword>
<dbReference type="SMART" id="SM00702">
    <property type="entry name" value="P4Hc"/>
    <property type="match status" value="1"/>
</dbReference>
<evidence type="ECO:0000256" key="5">
    <source>
        <dbReference type="ARBA" id="ARBA00012269"/>
    </source>
</evidence>
<evidence type="ECO:0000256" key="10">
    <source>
        <dbReference type="ARBA" id="ARBA00023002"/>
    </source>
</evidence>
<dbReference type="GO" id="GO:0031418">
    <property type="term" value="F:L-ascorbic acid binding"/>
    <property type="evidence" value="ECO:0007669"/>
    <property type="project" value="UniProtKB-KW"/>
</dbReference>
<dbReference type="Proteomes" id="UP000838412">
    <property type="component" value="Chromosome 6"/>
</dbReference>
<dbReference type="EMBL" id="OV696691">
    <property type="protein sequence ID" value="CAH1268220.1"/>
    <property type="molecule type" value="Genomic_DNA"/>
</dbReference>
<dbReference type="SMART" id="SM00028">
    <property type="entry name" value="TPR"/>
    <property type="match status" value="2"/>
</dbReference>
<evidence type="ECO:0000256" key="13">
    <source>
        <dbReference type="PROSITE-ProRule" id="PRU00339"/>
    </source>
</evidence>
<evidence type="ECO:0000256" key="4">
    <source>
        <dbReference type="ARBA" id="ARBA00006511"/>
    </source>
</evidence>
<dbReference type="InterPro" id="IPR005123">
    <property type="entry name" value="Oxoglu/Fe-dep_dioxygenase_dom"/>
</dbReference>
<keyword evidence="7" id="KW-0256">Endoplasmic reticulum</keyword>
<dbReference type="AlphaFoldDB" id="A0A8K0A503"/>
<dbReference type="EC" id="1.14.11.2" evidence="5"/>
<dbReference type="PANTHER" id="PTHR10869">
    <property type="entry name" value="PROLYL 4-HYDROXYLASE ALPHA SUBUNIT"/>
    <property type="match status" value="1"/>
</dbReference>
<proteinExistence type="inferred from homology"/>
<gene>
    <name evidence="16" type="primary">P4HA1</name>
    <name evidence="16" type="ORF">BLAG_LOCUS21239</name>
</gene>
<dbReference type="InterPro" id="IPR044862">
    <property type="entry name" value="Pro_4_hyd_alph_FE2OG_OXY"/>
</dbReference>
<evidence type="ECO:0000259" key="15">
    <source>
        <dbReference type="PROSITE" id="PS51471"/>
    </source>
</evidence>
<dbReference type="InterPro" id="IPR059068">
    <property type="entry name" value="TPR_P4H"/>
</dbReference>
<accession>A0A8K0A503</accession>
<keyword evidence="8" id="KW-0847">Vitamin C</keyword>
<dbReference type="Pfam" id="PF13640">
    <property type="entry name" value="2OG-FeII_Oxy_3"/>
    <property type="match status" value="1"/>
</dbReference>
<evidence type="ECO:0000313" key="17">
    <source>
        <dbReference type="Proteomes" id="UP000838412"/>
    </source>
</evidence>
<evidence type="ECO:0000256" key="12">
    <source>
        <dbReference type="ARBA" id="ARBA00023180"/>
    </source>
</evidence>
<name>A0A8K0A503_BRALA</name>
<dbReference type="Pfam" id="PF23558">
    <property type="entry name" value="TPR_P4H"/>
    <property type="match status" value="1"/>
</dbReference>
<evidence type="ECO:0000313" key="16">
    <source>
        <dbReference type="EMBL" id="CAH1268220.1"/>
    </source>
</evidence>
<dbReference type="OrthoDB" id="420380at2759"/>
<dbReference type="Pfam" id="PF08336">
    <property type="entry name" value="P4Ha_N"/>
    <property type="match status" value="1"/>
</dbReference>
<dbReference type="PROSITE" id="PS50005">
    <property type="entry name" value="TPR"/>
    <property type="match status" value="1"/>
</dbReference>
<dbReference type="InterPro" id="IPR006620">
    <property type="entry name" value="Pro_4_hyd_alph"/>
</dbReference>
<evidence type="ECO:0000256" key="6">
    <source>
        <dbReference type="ARBA" id="ARBA00022723"/>
    </source>
</evidence>
<dbReference type="GO" id="GO:0005788">
    <property type="term" value="C:endoplasmic reticulum lumen"/>
    <property type="evidence" value="ECO:0007669"/>
    <property type="project" value="UniProtKB-SubCell"/>
</dbReference>
<dbReference type="InterPro" id="IPR013547">
    <property type="entry name" value="P4H_N"/>
</dbReference>
<reference evidence="16" key="1">
    <citation type="submission" date="2022-01" db="EMBL/GenBank/DDBJ databases">
        <authorList>
            <person name="Braso-Vives M."/>
        </authorList>
    </citation>
    <scope>NUCLEOTIDE SEQUENCE</scope>
</reference>
<dbReference type="GO" id="GO:0004656">
    <property type="term" value="F:procollagen-proline 4-dioxygenase activity"/>
    <property type="evidence" value="ECO:0007669"/>
    <property type="project" value="UniProtKB-EC"/>
</dbReference>
<dbReference type="Gene3D" id="6.10.140.1460">
    <property type="match status" value="1"/>
</dbReference>
<dbReference type="SUPFAM" id="SSF48452">
    <property type="entry name" value="TPR-like"/>
    <property type="match status" value="1"/>
</dbReference>
<organism evidence="16 17">
    <name type="scientific">Branchiostoma lanceolatum</name>
    <name type="common">Common lancelet</name>
    <name type="synonym">Amphioxus lanceolatum</name>
    <dbReference type="NCBI Taxonomy" id="7740"/>
    <lineage>
        <taxon>Eukaryota</taxon>
        <taxon>Metazoa</taxon>
        <taxon>Chordata</taxon>
        <taxon>Cephalochordata</taxon>
        <taxon>Leptocardii</taxon>
        <taxon>Amphioxiformes</taxon>
        <taxon>Branchiostomatidae</taxon>
        <taxon>Branchiostoma</taxon>
    </lineage>
</organism>
<dbReference type="InterPro" id="IPR011990">
    <property type="entry name" value="TPR-like_helical_dom_sf"/>
</dbReference>
<evidence type="ECO:0000256" key="1">
    <source>
        <dbReference type="ARBA" id="ARBA00001961"/>
    </source>
</evidence>
<dbReference type="PANTHER" id="PTHR10869:SF244">
    <property type="entry name" value="PROLYL 4-HYDROXYLASE SUBUNIT ALPHA-2"/>
    <property type="match status" value="1"/>
</dbReference>
<evidence type="ECO:0000256" key="3">
    <source>
        <dbReference type="ARBA" id="ARBA00004319"/>
    </source>
</evidence>
<comment type="function">
    <text evidence="2">Catalyzes the post-translational formation of 4-hydroxyproline in -Xaa-Pro-Gly- sequences in collagens and other proteins.</text>
</comment>
<evidence type="ECO:0000256" key="8">
    <source>
        <dbReference type="ARBA" id="ARBA00022896"/>
    </source>
</evidence>
<evidence type="ECO:0000256" key="14">
    <source>
        <dbReference type="SAM" id="MobiDB-lite"/>
    </source>
</evidence>
<dbReference type="InterPro" id="IPR045054">
    <property type="entry name" value="P4HA-like"/>
</dbReference>
<keyword evidence="6" id="KW-0479">Metal-binding</keyword>
<protein>
    <recommendedName>
        <fullName evidence="5">procollagen-proline 4-dioxygenase</fullName>
        <ecNumber evidence="5">1.14.11.2</ecNumber>
    </recommendedName>
</protein>
<feature type="domain" description="Fe2OG dioxygenase" evidence="15">
    <location>
        <begin position="423"/>
        <end position="530"/>
    </location>
</feature>
<keyword evidence="11" id="KW-0408">Iron</keyword>
<sequence>MYSSMSRLEKLVAVEEKLVELSKEFLKEEKSRLQSLESFVETADRQLQLSANKSMSLVHHPVGAYLMVKRLSSDWLQQVKSVYQPLTDYVNRYNSEYHGQLPTAEDSEWSAHAILRLQEVYQLDIRNIIGGQMELGLKTNDGPSPTTVSASVEENALQLKKEDIFELARVAYRNNDYRNAVKWLNESLQMMAEDEETVENKKDGEDTADGSGALTYSGNDKKAKLKFSALQYLGYSLYKQGDLENALTIYKKASALDPKHDEVRDSIKLLQRKIRSANMFGNVNNDEHPRPWASASNAKMNKYMALCRHELKPRPDIQARLKCRYQSSGNPYLLLGPVKTEVLSRKKPEITLFYDVITDEEAQTIKNRSIPKMFRSRIGNSVSEVESHIRISQQAWLHDKDDEVVARVSRRIGLLTGLNASPTSTELLQVLNYGLGGQYEPHHDFMDAEEKMWGTILGNRMATFLLYLSDVTAGGATVFPVANVTVPVVKNAGLLFMDLLRSGRGDENSLHAGCPVVIGSKWVANKWIHEGGNEFRRKCGLSPDE</sequence>
<evidence type="ECO:0000256" key="2">
    <source>
        <dbReference type="ARBA" id="ARBA00002035"/>
    </source>
</evidence>
<keyword evidence="13" id="KW-0802">TPR repeat</keyword>
<keyword evidence="12" id="KW-0325">Glycoprotein</keyword>
<comment type="cofactor">
    <cofactor evidence="1">
        <name>L-ascorbate</name>
        <dbReference type="ChEBI" id="CHEBI:38290"/>
    </cofactor>
</comment>
<comment type="similarity">
    <text evidence="4">Belongs to the P4HA family.</text>
</comment>
<comment type="subcellular location">
    <subcellularLocation>
        <location evidence="3">Endoplasmic reticulum lumen</location>
    </subcellularLocation>
</comment>
<dbReference type="PROSITE" id="PS51471">
    <property type="entry name" value="FE2OG_OXY"/>
    <property type="match status" value="1"/>
</dbReference>
<dbReference type="Gene3D" id="1.25.40.10">
    <property type="entry name" value="Tetratricopeptide repeat domain"/>
    <property type="match status" value="1"/>
</dbReference>
<dbReference type="GO" id="GO:0005506">
    <property type="term" value="F:iron ion binding"/>
    <property type="evidence" value="ECO:0007669"/>
    <property type="project" value="InterPro"/>
</dbReference>